<dbReference type="CDD" id="cd06260">
    <property type="entry name" value="DUF820-like"/>
    <property type="match status" value="1"/>
</dbReference>
<dbReference type="SUPFAM" id="SSF52980">
    <property type="entry name" value="Restriction endonuclease-like"/>
    <property type="match status" value="1"/>
</dbReference>
<name>A0A2N3X0S5_9PSEU</name>
<keyword evidence="2" id="KW-0378">Hydrolase</keyword>
<feature type="domain" description="Putative restriction endonuclease" evidence="1">
    <location>
        <begin position="18"/>
        <end position="176"/>
    </location>
</feature>
<dbReference type="InterPro" id="IPR008538">
    <property type="entry name" value="Uma2"/>
</dbReference>
<dbReference type="PANTHER" id="PTHR35400:SF3">
    <property type="entry name" value="SLL1072 PROTEIN"/>
    <property type="match status" value="1"/>
</dbReference>
<comment type="caution">
    <text evidence="2">The sequence shown here is derived from an EMBL/GenBank/DDBJ whole genome shotgun (WGS) entry which is preliminary data.</text>
</comment>
<evidence type="ECO:0000259" key="1">
    <source>
        <dbReference type="Pfam" id="PF05685"/>
    </source>
</evidence>
<dbReference type="PANTHER" id="PTHR35400">
    <property type="entry name" value="SLR1083 PROTEIN"/>
    <property type="match status" value="1"/>
</dbReference>
<dbReference type="GO" id="GO:0004519">
    <property type="term" value="F:endonuclease activity"/>
    <property type="evidence" value="ECO:0007669"/>
    <property type="project" value="UniProtKB-KW"/>
</dbReference>
<dbReference type="AlphaFoldDB" id="A0A2N3X0S5"/>
<protein>
    <submittedName>
        <fullName evidence="2">Uma2 family endonuclease</fullName>
    </submittedName>
</protein>
<dbReference type="InterPro" id="IPR012296">
    <property type="entry name" value="Nuclease_put_TT1808"/>
</dbReference>
<reference evidence="2 3" key="1">
    <citation type="submission" date="2017-12" db="EMBL/GenBank/DDBJ databases">
        <title>Sequencing the genomes of 1000 Actinobacteria strains.</title>
        <authorList>
            <person name="Klenk H.-P."/>
        </authorList>
    </citation>
    <scope>NUCLEOTIDE SEQUENCE [LARGE SCALE GENOMIC DNA]</scope>
    <source>
        <strain evidence="2 3">DSM 45165</strain>
    </source>
</reference>
<evidence type="ECO:0000313" key="2">
    <source>
        <dbReference type="EMBL" id="PKV99715.1"/>
    </source>
</evidence>
<dbReference type="InterPro" id="IPR011335">
    <property type="entry name" value="Restrct_endonuc-II-like"/>
</dbReference>
<dbReference type="Proteomes" id="UP000233750">
    <property type="component" value="Unassembled WGS sequence"/>
</dbReference>
<dbReference type="Gene3D" id="3.90.1570.10">
    <property type="entry name" value="tt1808, chain A"/>
    <property type="match status" value="1"/>
</dbReference>
<gene>
    <name evidence="2" type="ORF">ATK30_0698</name>
</gene>
<keyword evidence="2" id="KW-0540">Nuclease</keyword>
<dbReference type="EMBL" id="PJMY01000002">
    <property type="protein sequence ID" value="PKV99715.1"/>
    <property type="molecule type" value="Genomic_DNA"/>
</dbReference>
<proteinExistence type="predicted"/>
<sequence length="185" mass="20240">MTLTGWPSGSESMTVRDLAAIPDDGRRHELIDGVLYVSPAPGLRHQHAVFRLYGLLESGCPPGMDVVGGPFAVRSGDRVELRPDLVVGRAEDFTDADLPVPPLLAVEVVSPSTGIHDRVTKKAVYERMGVPDYWVIDPVALSLTAFETGEDGRYRRVAEVAGEETFETSRPFPVRVRLEALMNGR</sequence>
<dbReference type="Pfam" id="PF05685">
    <property type="entry name" value="Uma2"/>
    <property type="match status" value="1"/>
</dbReference>
<dbReference type="OrthoDB" id="9799703at2"/>
<organism evidence="2 3">
    <name type="scientific">Amycolatopsis echigonensis</name>
    <dbReference type="NCBI Taxonomy" id="2576905"/>
    <lineage>
        <taxon>Bacteria</taxon>
        <taxon>Bacillati</taxon>
        <taxon>Actinomycetota</taxon>
        <taxon>Actinomycetes</taxon>
        <taxon>Pseudonocardiales</taxon>
        <taxon>Pseudonocardiaceae</taxon>
        <taxon>Amycolatopsis</taxon>
    </lineage>
</organism>
<keyword evidence="2" id="KW-0255">Endonuclease</keyword>
<evidence type="ECO:0000313" key="3">
    <source>
        <dbReference type="Proteomes" id="UP000233750"/>
    </source>
</evidence>
<keyword evidence="3" id="KW-1185">Reference proteome</keyword>
<accession>A0A2N3X0S5</accession>